<evidence type="ECO:0000256" key="5">
    <source>
        <dbReference type="ARBA" id="ARBA00022977"/>
    </source>
</evidence>
<dbReference type="GO" id="GO:0046872">
    <property type="term" value="F:metal ion binding"/>
    <property type="evidence" value="ECO:0007669"/>
    <property type="project" value="UniProtKB-KW"/>
</dbReference>
<keyword evidence="8" id="KW-1185">Reference proteome</keyword>
<dbReference type="GO" id="GO:0009228">
    <property type="term" value="P:thiamine biosynthetic process"/>
    <property type="evidence" value="ECO:0007669"/>
    <property type="project" value="UniProtKB-KW"/>
</dbReference>
<accession>A0A2M8VXY9</accession>
<dbReference type="RefSeq" id="WP_100378497.1">
    <property type="nucleotide sequence ID" value="NZ_CBCSBW010000004.1"/>
</dbReference>
<evidence type="ECO:0000256" key="4">
    <source>
        <dbReference type="ARBA" id="ARBA00022842"/>
    </source>
</evidence>
<keyword evidence="2" id="KW-0808">Transferase</keyword>
<dbReference type="PANTHER" id="PTHR20857">
    <property type="entry name" value="THIAMINE-PHOSPHATE PYROPHOSPHORYLASE"/>
    <property type="match status" value="1"/>
</dbReference>
<dbReference type="FunFam" id="3.20.20.70:FF:000064">
    <property type="entry name" value="Thiamine-phosphate synthase"/>
    <property type="match status" value="1"/>
</dbReference>
<reference evidence="7 8" key="1">
    <citation type="submission" date="2017-11" db="EMBL/GenBank/DDBJ databases">
        <title>Genomic Encyclopedia of Type Strains, Phase III (KMG-III): the genomes of soil and plant-associated and newly described type strains.</title>
        <authorList>
            <person name="Whitman W."/>
        </authorList>
    </citation>
    <scope>NUCLEOTIDE SEQUENCE [LARGE SCALE GENOMIC DNA]</scope>
    <source>
        <strain evidence="7 8">UB-Domo-W1</strain>
    </source>
</reference>
<evidence type="ECO:0000313" key="8">
    <source>
        <dbReference type="Proteomes" id="UP000229366"/>
    </source>
</evidence>
<dbReference type="SUPFAM" id="SSF51391">
    <property type="entry name" value="Thiamin phosphate synthase"/>
    <property type="match status" value="1"/>
</dbReference>
<evidence type="ECO:0000256" key="1">
    <source>
        <dbReference type="ARBA" id="ARBA00004948"/>
    </source>
</evidence>
<dbReference type="Gene3D" id="3.20.20.70">
    <property type="entry name" value="Aldolase class I"/>
    <property type="match status" value="1"/>
</dbReference>
<protein>
    <submittedName>
        <fullName evidence="7">Thiamine-phosphate diphosphorylase</fullName>
    </submittedName>
</protein>
<evidence type="ECO:0000256" key="3">
    <source>
        <dbReference type="ARBA" id="ARBA00022723"/>
    </source>
</evidence>
<name>A0A2M8VXY9_9BURK</name>
<dbReference type="Proteomes" id="UP000229366">
    <property type="component" value="Unassembled WGS sequence"/>
</dbReference>
<dbReference type="GO" id="GO:0004789">
    <property type="term" value="F:thiamine-phosphate diphosphorylase activity"/>
    <property type="evidence" value="ECO:0007669"/>
    <property type="project" value="TreeGrafter"/>
</dbReference>
<dbReference type="PANTHER" id="PTHR20857:SF15">
    <property type="entry name" value="THIAMINE-PHOSPHATE SYNTHASE"/>
    <property type="match status" value="1"/>
</dbReference>
<comment type="pathway">
    <text evidence="1">Cofactor biosynthesis; thiamine diphosphate biosynthesis.</text>
</comment>
<dbReference type="OrthoDB" id="9789949at2"/>
<dbReference type="GO" id="GO:0005737">
    <property type="term" value="C:cytoplasm"/>
    <property type="evidence" value="ECO:0007669"/>
    <property type="project" value="TreeGrafter"/>
</dbReference>
<feature type="domain" description="Thiamine phosphate synthase/TenI" evidence="6">
    <location>
        <begin position="122"/>
        <end position="291"/>
    </location>
</feature>
<sequence length="310" mass="34339">MSLVRDLADQIVAAHQHDDLCIAIAQFSIASPPPKIDNEHAADHYELAGTLAAITMGFIEQDAKVLGKAWSRMVHQDGRFDPKRWPSRPEYFDLLPWTRDMNSNAFAPCPKHLGLYAVMPDADWVKRMVEAEVPTVQLRFKSDVHDTSELRKQIAQSVQAVAGSKTLLFINDFWREAIEAGAYGVHLGQEDLDFADLEDIRSAGLRLGLSTHGYAEMVYADRYCPSYIAMGAVFPTQLKKMPTAPQGLGRLYQYTKLMNHYPLVAIGGIDESSIHAVAQSGVGSVAVVRAISESSDPKAVVKRLQELMKT</sequence>
<organism evidence="7 8">
    <name type="scientific">Polynucleobacter brandtiae</name>
    <dbReference type="NCBI Taxonomy" id="1938816"/>
    <lineage>
        <taxon>Bacteria</taxon>
        <taxon>Pseudomonadati</taxon>
        <taxon>Pseudomonadota</taxon>
        <taxon>Betaproteobacteria</taxon>
        <taxon>Burkholderiales</taxon>
        <taxon>Burkholderiaceae</taxon>
        <taxon>Polynucleobacter</taxon>
    </lineage>
</organism>
<dbReference type="InterPro" id="IPR013785">
    <property type="entry name" value="Aldolase_TIM"/>
</dbReference>
<dbReference type="CDD" id="cd00564">
    <property type="entry name" value="TMP_TenI"/>
    <property type="match status" value="1"/>
</dbReference>
<gene>
    <name evidence="7" type="ORF">B0G85_0104</name>
</gene>
<dbReference type="InterPro" id="IPR036206">
    <property type="entry name" value="ThiamineP_synth_sf"/>
</dbReference>
<dbReference type="Pfam" id="PF02581">
    <property type="entry name" value="TMP-TENI"/>
    <property type="match status" value="1"/>
</dbReference>
<dbReference type="EMBL" id="PGTX01000001">
    <property type="protein sequence ID" value="PJI82723.1"/>
    <property type="molecule type" value="Genomic_DNA"/>
</dbReference>
<evidence type="ECO:0000259" key="6">
    <source>
        <dbReference type="Pfam" id="PF02581"/>
    </source>
</evidence>
<keyword evidence="3" id="KW-0479">Metal-binding</keyword>
<evidence type="ECO:0000256" key="2">
    <source>
        <dbReference type="ARBA" id="ARBA00022679"/>
    </source>
</evidence>
<keyword evidence="5" id="KW-0784">Thiamine biosynthesis</keyword>
<dbReference type="AlphaFoldDB" id="A0A2M8VXY9"/>
<proteinExistence type="predicted"/>
<dbReference type="InterPro" id="IPR022998">
    <property type="entry name" value="ThiamineP_synth_TenI"/>
</dbReference>
<evidence type="ECO:0000313" key="7">
    <source>
        <dbReference type="EMBL" id="PJI82723.1"/>
    </source>
</evidence>
<comment type="caution">
    <text evidence="7">The sequence shown here is derived from an EMBL/GenBank/DDBJ whole genome shotgun (WGS) entry which is preliminary data.</text>
</comment>
<keyword evidence="4" id="KW-0460">Magnesium</keyword>